<protein>
    <submittedName>
        <fullName evidence="1">Uncharacterized protein</fullName>
    </submittedName>
</protein>
<evidence type="ECO:0000313" key="2">
    <source>
        <dbReference type="Proteomes" id="UP000053927"/>
    </source>
</evidence>
<dbReference type="KEGG" id="shs:STEHIDRAFT_164169"/>
<evidence type="ECO:0000313" key="1">
    <source>
        <dbReference type="EMBL" id="EIM78950.1"/>
    </source>
</evidence>
<organism evidence="1 2">
    <name type="scientific">Stereum hirsutum (strain FP-91666)</name>
    <name type="common">White-rot fungus</name>
    <dbReference type="NCBI Taxonomy" id="721885"/>
    <lineage>
        <taxon>Eukaryota</taxon>
        <taxon>Fungi</taxon>
        <taxon>Dikarya</taxon>
        <taxon>Basidiomycota</taxon>
        <taxon>Agaricomycotina</taxon>
        <taxon>Agaricomycetes</taxon>
        <taxon>Russulales</taxon>
        <taxon>Stereaceae</taxon>
        <taxon>Stereum</taxon>
    </lineage>
</organism>
<dbReference type="EMBL" id="JH687510">
    <property type="protein sequence ID" value="EIM78950.1"/>
    <property type="molecule type" value="Genomic_DNA"/>
</dbReference>
<proteinExistence type="predicted"/>
<dbReference type="GeneID" id="18802568"/>
<name>R7RVZ6_STEHR</name>
<dbReference type="AlphaFoldDB" id="R7RVZ6"/>
<keyword evidence="2" id="KW-1185">Reference proteome</keyword>
<reference evidence="2" key="1">
    <citation type="journal article" date="2012" name="Science">
        <title>The Paleozoic origin of enzymatic lignin decomposition reconstructed from 31 fungal genomes.</title>
        <authorList>
            <person name="Floudas D."/>
            <person name="Binder M."/>
            <person name="Riley R."/>
            <person name="Barry K."/>
            <person name="Blanchette R.A."/>
            <person name="Henrissat B."/>
            <person name="Martinez A.T."/>
            <person name="Otillar R."/>
            <person name="Spatafora J.W."/>
            <person name="Yadav J.S."/>
            <person name="Aerts A."/>
            <person name="Benoit I."/>
            <person name="Boyd A."/>
            <person name="Carlson A."/>
            <person name="Copeland A."/>
            <person name="Coutinho P.M."/>
            <person name="de Vries R.P."/>
            <person name="Ferreira P."/>
            <person name="Findley K."/>
            <person name="Foster B."/>
            <person name="Gaskell J."/>
            <person name="Glotzer D."/>
            <person name="Gorecki P."/>
            <person name="Heitman J."/>
            <person name="Hesse C."/>
            <person name="Hori C."/>
            <person name="Igarashi K."/>
            <person name="Jurgens J.A."/>
            <person name="Kallen N."/>
            <person name="Kersten P."/>
            <person name="Kohler A."/>
            <person name="Kuees U."/>
            <person name="Kumar T.K.A."/>
            <person name="Kuo A."/>
            <person name="LaButti K."/>
            <person name="Larrondo L.F."/>
            <person name="Lindquist E."/>
            <person name="Ling A."/>
            <person name="Lombard V."/>
            <person name="Lucas S."/>
            <person name="Lundell T."/>
            <person name="Martin R."/>
            <person name="McLaughlin D.J."/>
            <person name="Morgenstern I."/>
            <person name="Morin E."/>
            <person name="Murat C."/>
            <person name="Nagy L.G."/>
            <person name="Nolan M."/>
            <person name="Ohm R.A."/>
            <person name="Patyshakuliyeva A."/>
            <person name="Rokas A."/>
            <person name="Ruiz-Duenas F.J."/>
            <person name="Sabat G."/>
            <person name="Salamov A."/>
            <person name="Samejima M."/>
            <person name="Schmutz J."/>
            <person name="Slot J.C."/>
            <person name="St John F."/>
            <person name="Stenlid J."/>
            <person name="Sun H."/>
            <person name="Sun S."/>
            <person name="Syed K."/>
            <person name="Tsang A."/>
            <person name="Wiebenga A."/>
            <person name="Young D."/>
            <person name="Pisabarro A."/>
            <person name="Eastwood D.C."/>
            <person name="Martin F."/>
            <person name="Cullen D."/>
            <person name="Grigoriev I.V."/>
            <person name="Hibbett D.S."/>
        </authorList>
    </citation>
    <scope>NUCLEOTIDE SEQUENCE [LARGE SCALE GENOMIC DNA]</scope>
    <source>
        <strain evidence="2">FP-91666</strain>
    </source>
</reference>
<dbReference type="Proteomes" id="UP000053927">
    <property type="component" value="Unassembled WGS sequence"/>
</dbReference>
<sequence length="99" mass="11133">MDRLVRGAVMPKEIGQGQHFSRNRTEKTLTHIIAKGSQRIIEPQYIPLMIPASERDLDNDPRASSSRLHPWLGDSPTMLLIPIPLIQLNLNGDDLSIII</sequence>
<accession>R7RVZ6</accession>
<gene>
    <name evidence="1" type="ORF">STEHIDRAFT_164169</name>
</gene>
<dbReference type="RefSeq" id="XP_007311952.1">
    <property type="nucleotide sequence ID" value="XM_007311890.1"/>
</dbReference>